<reference evidence="2 3" key="1">
    <citation type="submission" date="2019-02" db="EMBL/GenBank/DDBJ databases">
        <title>Deep-cultivation of Planctomycetes and their phenomic and genomic characterization uncovers novel biology.</title>
        <authorList>
            <person name="Wiegand S."/>
            <person name="Jogler M."/>
            <person name="Boedeker C."/>
            <person name="Pinto D."/>
            <person name="Vollmers J."/>
            <person name="Rivas-Marin E."/>
            <person name="Kohn T."/>
            <person name="Peeters S.H."/>
            <person name="Heuer A."/>
            <person name="Rast P."/>
            <person name="Oberbeckmann S."/>
            <person name="Bunk B."/>
            <person name="Jeske O."/>
            <person name="Meyerdierks A."/>
            <person name="Storesund J.E."/>
            <person name="Kallscheuer N."/>
            <person name="Luecker S."/>
            <person name="Lage O.M."/>
            <person name="Pohl T."/>
            <person name="Merkel B.J."/>
            <person name="Hornburger P."/>
            <person name="Mueller R.-W."/>
            <person name="Bruemmer F."/>
            <person name="Labrenz M."/>
            <person name="Spormann A.M."/>
            <person name="Op den Camp H."/>
            <person name="Overmann J."/>
            <person name="Amann R."/>
            <person name="Jetten M.S.M."/>
            <person name="Mascher T."/>
            <person name="Medema M.H."/>
            <person name="Devos D.P."/>
            <person name="Kaster A.-K."/>
            <person name="Ovreas L."/>
            <person name="Rohde M."/>
            <person name="Galperin M.Y."/>
            <person name="Jogler C."/>
        </authorList>
    </citation>
    <scope>NUCLEOTIDE SEQUENCE [LARGE SCALE GENOMIC DNA]</scope>
    <source>
        <strain evidence="2 3">Pla133</strain>
    </source>
</reference>
<dbReference type="Proteomes" id="UP000316921">
    <property type="component" value="Chromosome"/>
</dbReference>
<feature type="compositionally biased region" description="Basic and acidic residues" evidence="1">
    <location>
        <begin position="233"/>
        <end position="340"/>
    </location>
</feature>
<name>A0A518BI03_9BACT</name>
<feature type="compositionally biased region" description="Basic and acidic residues" evidence="1">
    <location>
        <begin position="159"/>
        <end position="188"/>
    </location>
</feature>
<feature type="compositionally biased region" description="Basic and acidic residues" evidence="1">
    <location>
        <begin position="32"/>
        <end position="65"/>
    </location>
</feature>
<proteinExistence type="predicted"/>
<feature type="region of interest" description="Disordered" evidence="1">
    <location>
        <begin position="1"/>
        <end position="424"/>
    </location>
</feature>
<organism evidence="2 3">
    <name type="scientific">Engelhardtia mirabilis</name>
    <dbReference type="NCBI Taxonomy" id="2528011"/>
    <lineage>
        <taxon>Bacteria</taxon>
        <taxon>Pseudomonadati</taxon>
        <taxon>Planctomycetota</taxon>
        <taxon>Planctomycetia</taxon>
        <taxon>Planctomycetia incertae sedis</taxon>
        <taxon>Engelhardtia</taxon>
    </lineage>
</organism>
<feature type="compositionally biased region" description="Basic and acidic residues" evidence="1">
    <location>
        <begin position="78"/>
        <end position="101"/>
    </location>
</feature>
<accession>A0A518BI03</accession>
<feature type="compositionally biased region" description="Basic and acidic residues" evidence="1">
    <location>
        <begin position="347"/>
        <end position="359"/>
    </location>
</feature>
<protein>
    <submittedName>
        <fullName evidence="2">Uncharacterized protein</fullName>
    </submittedName>
</protein>
<evidence type="ECO:0000313" key="2">
    <source>
        <dbReference type="EMBL" id="QDU66573.1"/>
    </source>
</evidence>
<gene>
    <name evidence="2" type="ORF">Pla133_16490</name>
</gene>
<evidence type="ECO:0000313" key="3">
    <source>
        <dbReference type="Proteomes" id="UP000316921"/>
    </source>
</evidence>
<sequence>MFQRIPAPLPGDQAPRPISEVRQVDQAAGGPPDRRTAGELPKARRVDEIAISREAEDRLLREDQSRAAATQRDGTSSLRERPQGTEARERTEGIQARERPEGVQTREGPEGPVERERPEGPAARERVDRPEARAEQAREREVSRSRPDDGVRTSASRGEATDRSDAAPQRDAEGPRAPREVATERINERIQAARADEETRTESRQDVVAQQRAVVEERGIGGDAPRGVAAVDEATRIDNQAADRARRGEADTFEVERNRDSVELVREDVERGIERQASTERQIESEARLRSDDVAVDERSREGSERVAAERSEREAATRDGILRNRLDEARAVRPSDSRSVEATAVRGDDLDRLRESAARQRVAAQAESRPNGAMGEERQDREVKLPFPDGGRTDFGPDAATLLEELDGRPDPPESTLPEELFG</sequence>
<evidence type="ECO:0000256" key="1">
    <source>
        <dbReference type="SAM" id="MobiDB-lite"/>
    </source>
</evidence>
<feature type="compositionally biased region" description="Basic and acidic residues" evidence="1">
    <location>
        <begin position="194"/>
        <end position="205"/>
    </location>
</feature>
<feature type="compositionally biased region" description="Basic and acidic residues" evidence="1">
    <location>
        <begin position="107"/>
        <end position="151"/>
    </location>
</feature>
<dbReference type="EMBL" id="CP036287">
    <property type="protein sequence ID" value="QDU66573.1"/>
    <property type="molecule type" value="Genomic_DNA"/>
</dbReference>
<keyword evidence="3" id="KW-1185">Reference proteome</keyword>
<feature type="compositionally biased region" description="Basic and acidic residues" evidence="1">
    <location>
        <begin position="376"/>
        <end position="385"/>
    </location>
</feature>
<dbReference type="KEGG" id="pbap:Pla133_16490"/>
<dbReference type="AlphaFoldDB" id="A0A518BI03"/>